<evidence type="ECO:0000313" key="1">
    <source>
        <dbReference type="EMBL" id="TBU30268.1"/>
    </source>
</evidence>
<name>A0A4Q9MT03_9APHY</name>
<reference evidence="1" key="1">
    <citation type="submission" date="2019-01" db="EMBL/GenBank/DDBJ databases">
        <title>Draft genome sequences of three monokaryotic isolates of the white-rot basidiomycete fungus Dichomitus squalens.</title>
        <authorList>
            <consortium name="DOE Joint Genome Institute"/>
            <person name="Lopez S.C."/>
            <person name="Andreopoulos B."/>
            <person name="Pangilinan J."/>
            <person name="Lipzen A."/>
            <person name="Riley R."/>
            <person name="Ahrendt S."/>
            <person name="Ng V."/>
            <person name="Barry K."/>
            <person name="Daum C."/>
            <person name="Grigoriev I.V."/>
            <person name="Hilden K.S."/>
            <person name="Makela M.R."/>
            <person name="de Vries R.P."/>
        </authorList>
    </citation>
    <scope>NUCLEOTIDE SEQUENCE [LARGE SCALE GENOMIC DNA]</scope>
    <source>
        <strain evidence="1">OM18370.1</strain>
    </source>
</reference>
<accession>A0A4Q9MT03</accession>
<proteinExistence type="predicted"/>
<protein>
    <submittedName>
        <fullName evidence="1">Uncharacterized protein</fullName>
    </submittedName>
</protein>
<sequence length="61" mass="6871">MTVRWVNGESEERAYRLAIESARLPCPSSAAVLDRTFCSEIHRHLATLPRAGEFDSRPLCP</sequence>
<dbReference type="EMBL" id="ML143407">
    <property type="protein sequence ID" value="TBU30268.1"/>
    <property type="molecule type" value="Genomic_DNA"/>
</dbReference>
<dbReference type="Proteomes" id="UP000292957">
    <property type="component" value="Unassembled WGS sequence"/>
</dbReference>
<organism evidence="1">
    <name type="scientific">Dichomitus squalens</name>
    <dbReference type="NCBI Taxonomy" id="114155"/>
    <lineage>
        <taxon>Eukaryota</taxon>
        <taxon>Fungi</taxon>
        <taxon>Dikarya</taxon>
        <taxon>Basidiomycota</taxon>
        <taxon>Agaricomycotina</taxon>
        <taxon>Agaricomycetes</taxon>
        <taxon>Polyporales</taxon>
        <taxon>Polyporaceae</taxon>
        <taxon>Dichomitus</taxon>
    </lineage>
</organism>
<gene>
    <name evidence="1" type="ORF">BD311DRAFT_755092</name>
</gene>
<dbReference type="AlphaFoldDB" id="A0A4Q9MT03"/>